<evidence type="ECO:0000259" key="10">
    <source>
        <dbReference type="PROSITE" id="PS50262"/>
    </source>
</evidence>
<dbReference type="InterPro" id="IPR017452">
    <property type="entry name" value="GPCR_Rhodpsn_7TM"/>
</dbReference>
<reference evidence="11 12" key="1">
    <citation type="submission" date="2022-05" db="EMBL/GenBank/DDBJ databases">
        <authorList>
            <consortium name="Genoscope - CEA"/>
            <person name="William W."/>
        </authorList>
    </citation>
    <scope>NUCLEOTIDE SEQUENCE [LARGE SCALE GENOMIC DNA]</scope>
</reference>
<evidence type="ECO:0000256" key="3">
    <source>
        <dbReference type="ARBA" id="ARBA00022692"/>
    </source>
</evidence>
<dbReference type="Gene3D" id="1.20.1070.10">
    <property type="entry name" value="Rhodopsin 7-helix transmembrane proteins"/>
    <property type="match status" value="1"/>
</dbReference>
<dbReference type="PANTHER" id="PTHR24249:SF372">
    <property type="entry name" value="G-PROTEIN COUPLED RECEPTORS FAMILY 1 PROFILE DOMAIN-CONTAINING PROTEIN"/>
    <property type="match status" value="1"/>
</dbReference>
<organism evidence="11 12">
    <name type="scientific">Porites lobata</name>
    <dbReference type="NCBI Taxonomy" id="104759"/>
    <lineage>
        <taxon>Eukaryota</taxon>
        <taxon>Metazoa</taxon>
        <taxon>Cnidaria</taxon>
        <taxon>Anthozoa</taxon>
        <taxon>Hexacorallia</taxon>
        <taxon>Scleractinia</taxon>
        <taxon>Fungiina</taxon>
        <taxon>Poritidae</taxon>
        <taxon>Porites</taxon>
    </lineage>
</organism>
<comment type="caution">
    <text evidence="11">The sequence shown here is derived from an EMBL/GenBank/DDBJ whole genome shotgun (WGS) entry which is preliminary data.</text>
</comment>
<keyword evidence="4 9" id="KW-1133">Transmembrane helix</keyword>
<dbReference type="InterPro" id="IPR000276">
    <property type="entry name" value="GPCR_Rhodpsn"/>
</dbReference>
<evidence type="ECO:0000256" key="4">
    <source>
        <dbReference type="ARBA" id="ARBA00022989"/>
    </source>
</evidence>
<accession>A0ABN8PBP3</accession>
<dbReference type="SUPFAM" id="SSF81321">
    <property type="entry name" value="Family A G protein-coupled receptor-like"/>
    <property type="match status" value="1"/>
</dbReference>
<evidence type="ECO:0000313" key="12">
    <source>
        <dbReference type="Proteomes" id="UP001159405"/>
    </source>
</evidence>
<keyword evidence="6 9" id="KW-0472">Membrane</keyword>
<feature type="transmembrane region" description="Helical" evidence="9">
    <location>
        <begin position="99"/>
        <end position="121"/>
    </location>
</feature>
<comment type="subcellular location">
    <subcellularLocation>
        <location evidence="1">Cell membrane</location>
        <topology evidence="1">Multi-pass membrane protein</topology>
    </subcellularLocation>
</comment>
<evidence type="ECO:0000256" key="7">
    <source>
        <dbReference type="ARBA" id="ARBA00023170"/>
    </source>
</evidence>
<sequence>MATTDLELYCSAELTRKVRNKLVFLSVANTIFSITAFLGNTLIIVSLHRETTLNKPSKLLLRGLATTDLCVGIIAEPVNVANWISLANGRLDICFYTEWASFVIGYILCSVSFVILTAISVDRLLALLLGLRYQQIVTVKKTYATLVFIWVFCVACTVSYFGNPVIPTWVIIWLKSLNSGKMATLIKNNES</sequence>
<gene>
    <name evidence="11" type="ORF">PLOB_00038749</name>
</gene>
<keyword evidence="5" id="KW-0297">G-protein coupled receptor</keyword>
<keyword evidence="12" id="KW-1185">Reference proteome</keyword>
<dbReference type="PANTHER" id="PTHR24249">
    <property type="entry name" value="HISTAMINE RECEPTOR-RELATED G-PROTEIN COUPLED RECEPTOR"/>
    <property type="match status" value="1"/>
</dbReference>
<dbReference type="Pfam" id="PF00001">
    <property type="entry name" value="7tm_1"/>
    <property type="match status" value="1"/>
</dbReference>
<evidence type="ECO:0000256" key="9">
    <source>
        <dbReference type="SAM" id="Phobius"/>
    </source>
</evidence>
<feature type="transmembrane region" description="Helical" evidence="9">
    <location>
        <begin position="142"/>
        <end position="161"/>
    </location>
</feature>
<dbReference type="Proteomes" id="UP001159405">
    <property type="component" value="Unassembled WGS sequence"/>
</dbReference>
<dbReference type="PRINTS" id="PR00237">
    <property type="entry name" value="GPCRRHODOPSN"/>
</dbReference>
<evidence type="ECO:0000256" key="1">
    <source>
        <dbReference type="ARBA" id="ARBA00004651"/>
    </source>
</evidence>
<protein>
    <recommendedName>
        <fullName evidence="10">G-protein coupled receptors family 1 profile domain-containing protein</fullName>
    </recommendedName>
</protein>
<dbReference type="EMBL" id="CALNXK010000058">
    <property type="protein sequence ID" value="CAH3136950.1"/>
    <property type="molecule type" value="Genomic_DNA"/>
</dbReference>
<keyword evidence="7" id="KW-0675">Receptor</keyword>
<dbReference type="CDD" id="cd00637">
    <property type="entry name" value="7tm_classA_rhodopsin-like"/>
    <property type="match status" value="1"/>
</dbReference>
<dbReference type="PROSITE" id="PS50262">
    <property type="entry name" value="G_PROTEIN_RECEP_F1_2"/>
    <property type="match status" value="1"/>
</dbReference>
<proteinExistence type="predicted"/>
<evidence type="ECO:0000256" key="8">
    <source>
        <dbReference type="ARBA" id="ARBA00023224"/>
    </source>
</evidence>
<feature type="transmembrane region" description="Helical" evidence="9">
    <location>
        <begin position="22"/>
        <end position="47"/>
    </location>
</feature>
<evidence type="ECO:0000313" key="11">
    <source>
        <dbReference type="EMBL" id="CAH3136950.1"/>
    </source>
</evidence>
<feature type="transmembrane region" description="Helical" evidence="9">
    <location>
        <begin position="59"/>
        <end position="79"/>
    </location>
</feature>
<keyword evidence="8" id="KW-0807">Transducer</keyword>
<keyword evidence="3 9" id="KW-0812">Transmembrane</keyword>
<keyword evidence="2" id="KW-1003">Cell membrane</keyword>
<evidence type="ECO:0000256" key="5">
    <source>
        <dbReference type="ARBA" id="ARBA00023040"/>
    </source>
</evidence>
<name>A0ABN8PBP3_9CNID</name>
<feature type="domain" description="G-protein coupled receptors family 1 profile" evidence="10">
    <location>
        <begin position="39"/>
        <end position="191"/>
    </location>
</feature>
<evidence type="ECO:0000256" key="6">
    <source>
        <dbReference type="ARBA" id="ARBA00023136"/>
    </source>
</evidence>
<dbReference type="InterPro" id="IPR050569">
    <property type="entry name" value="TAAR"/>
</dbReference>
<evidence type="ECO:0000256" key="2">
    <source>
        <dbReference type="ARBA" id="ARBA00022475"/>
    </source>
</evidence>